<evidence type="ECO:0000256" key="3">
    <source>
        <dbReference type="ARBA" id="ARBA00005848"/>
    </source>
</evidence>
<evidence type="ECO:0000256" key="1">
    <source>
        <dbReference type="ARBA" id="ARBA00004241"/>
    </source>
</evidence>
<evidence type="ECO:0000256" key="7">
    <source>
        <dbReference type="ARBA" id="ARBA00022729"/>
    </source>
</evidence>
<keyword evidence="10" id="KW-0998">Cell outer membrane</keyword>
<dbReference type="InterPro" id="IPR011049">
    <property type="entry name" value="Serralysin-like_metalloprot_C"/>
</dbReference>
<evidence type="ECO:0000256" key="8">
    <source>
        <dbReference type="ARBA" id="ARBA00022927"/>
    </source>
</evidence>
<evidence type="ECO:0000259" key="13">
    <source>
        <dbReference type="Pfam" id="PF03895"/>
    </source>
</evidence>
<reference evidence="21 22" key="1">
    <citation type="submission" date="2024-05" db="EMBL/GenBank/DDBJ databases">
        <authorList>
            <person name="Matzinger S.R."/>
            <person name="Bankers L."/>
            <person name="Rossheim A."/>
            <person name="Hetherington-Rauth M.C."/>
            <person name="Smith A."/>
            <person name="Baird S."/>
            <person name="Polanco D."/>
        </authorList>
    </citation>
    <scope>NUCLEOTIDE SEQUENCE [LARGE SCALE GENOMIC DNA]</scope>
    <source>
        <strain evidence="21 22">2024CJ-00066</strain>
    </source>
</reference>
<feature type="domain" description="Trimeric autotransporter adhesin putative GIN" evidence="18">
    <location>
        <begin position="1088"/>
        <end position="1131"/>
    </location>
</feature>
<dbReference type="SUPFAM" id="SSF101967">
    <property type="entry name" value="Adhesin YadA, collagen-binding domain"/>
    <property type="match status" value="1"/>
</dbReference>
<feature type="domain" description="Trimeric autotransporter adhesin putative GIN" evidence="18">
    <location>
        <begin position="2480"/>
        <end position="2530"/>
    </location>
</feature>
<evidence type="ECO:0000259" key="18">
    <source>
        <dbReference type="Pfam" id="PF15403"/>
    </source>
</evidence>
<feature type="region of interest" description="Disordered" evidence="11">
    <location>
        <begin position="346"/>
        <end position="376"/>
    </location>
</feature>
<keyword evidence="6" id="KW-0812">Transmembrane</keyword>
<feature type="domain" description="Trimeric autotransporter adhesin Trp ring" evidence="19">
    <location>
        <begin position="450"/>
        <end position="505"/>
    </location>
</feature>
<dbReference type="InterPro" id="IPR037174">
    <property type="entry name" value="Trimeric_adhesin"/>
</dbReference>
<dbReference type="RefSeq" id="WP_349272174.1">
    <property type="nucleotide sequence ID" value="NZ_JBECZB010000001.1"/>
</dbReference>
<name>A0ABV1JHJ6_NEIPO</name>
<dbReference type="CDD" id="cd12820">
    <property type="entry name" value="LbR_YadA-like"/>
    <property type="match status" value="1"/>
</dbReference>
<evidence type="ECO:0000259" key="16">
    <source>
        <dbReference type="Pfam" id="PF13018"/>
    </source>
</evidence>
<evidence type="ECO:0000256" key="11">
    <source>
        <dbReference type="SAM" id="MobiDB-lite"/>
    </source>
</evidence>
<dbReference type="InterPro" id="IPR005594">
    <property type="entry name" value="YadA_C"/>
</dbReference>
<dbReference type="InterPro" id="IPR008635">
    <property type="entry name" value="Coiled_stalk_dom"/>
</dbReference>
<evidence type="ECO:0000256" key="4">
    <source>
        <dbReference type="ARBA" id="ARBA00022448"/>
    </source>
</evidence>
<feature type="domain" description="Autotransporter adhesin NhhA Trp-ring" evidence="20">
    <location>
        <begin position="2269"/>
        <end position="2306"/>
    </location>
</feature>
<feature type="domain" description="Trimeric autotransporter adhesin putative GIN" evidence="18">
    <location>
        <begin position="1788"/>
        <end position="1840"/>
    </location>
</feature>
<keyword evidence="9" id="KW-0472">Membrane</keyword>
<accession>A0ABV1JHJ6</accession>
<dbReference type="Gene3D" id="3.30.1300.30">
    <property type="entry name" value="GSPII I/J protein-like"/>
    <property type="match status" value="1"/>
</dbReference>
<dbReference type="Pfam" id="PF15403">
    <property type="entry name" value="HiaBD2"/>
    <property type="match status" value="3"/>
</dbReference>
<keyword evidence="5" id="KW-1134">Transmembrane beta strand</keyword>
<feature type="domain" description="Autotransporter adhesin NhhA Trp-ring" evidence="20">
    <location>
        <begin position="1577"/>
        <end position="1611"/>
    </location>
</feature>
<dbReference type="SUPFAM" id="SSF54523">
    <property type="entry name" value="Pili subunits"/>
    <property type="match status" value="1"/>
</dbReference>
<feature type="domain" description="Trimeric autotransporter adhesin Trp ring" evidence="19">
    <location>
        <begin position="1852"/>
        <end position="1900"/>
    </location>
</feature>
<dbReference type="Pfam" id="PF13018">
    <property type="entry name" value="ESPR"/>
    <property type="match status" value="1"/>
</dbReference>
<feature type="domain" description="Trimeric autotransporter adhesin Trp ring" evidence="19">
    <location>
        <begin position="2542"/>
        <end position="2592"/>
    </location>
</feature>
<proteinExistence type="inferred from homology"/>
<feature type="signal peptide" evidence="12">
    <location>
        <begin position="1"/>
        <end position="49"/>
    </location>
</feature>
<sequence length="3288" mass="340259">MNKIYRIIWNSALNAWVVVSELTRNHTKRASATVATAVLATLLSATAQASTTGSDYGLNPDNPSDGYTPPRSDEITNSDDESLNGLGFGLIVVDKAGHRKEILPGKKINDVTTTDNEKISTVITVEPSQDSAAEPPKKNTSYLYLVEGDGVMIDQTGRSAKFSINTGDGLKIDGNGNKLTADTVELKVENGKVGDVNGNDKKLVNAGNLATELNKLGWQLKTTNGTAAAGNGTSTTVKSGDEVEFKGEDGVTVTSTTDTSTGKHTVLIKAAQGTNKGGSWKIIADKEDGGELDPANTTPTEQEIKANDKVTLKAGDNLKIKQSGKNFTYSLKKELKNLTSVEFKDTNGGTDSSSTKIDKNGLTITPTNGAATGTTTPNANTISVTTSGISAGSKEITNVKSGLTKYNGNNNDAKKDLVDLSSLTNTATGGTTTNNGLANKAATVGDLAGLGWVLSSDKTTDDNNSAAFHAAVKNANEVEFVGTGSATVSAKTDTSGKHVVTVNVKETELGDGLEKDNEGKIKIKSSTDTNNVLTVDAAKGASVTKGTLEVVNASANSDKKGQVKAKGADGNDADKSVATVKSVADAINSVSTFVKVENTTDEVGDSETDNGTNDALKAGDTLTLKAGKNLKVKRDGANVTFALAKDLDVTSAKVSDKLSIGSVNKVDITSDEHGLNFAKGTNGDTKVHLNGIASTLTDTLLNAGATKTVTHNVTEEEKLRAASVQDVLNAGWNLQGNGVAVDFVNAYDTVNFTDDGKTTVVTVTQKDNGKGAEVKIGAKTSVIKEHNGKLFTGKDNKDTNNVNSDTATDNADKGTGLVTAKAVIDAVNKSGWRVSGEGTTAENGATAVTADQAQTVTSGTSVNFKNGNATTATVSKDNTGNINVKYDVTTGDGLKVDNQKITVDTGDGLKIGDDKKITVNTGDGLKLDNQKIVADTTTLTVTDGKVTAPTGTNGDTKKLVNAGSLADALNKLSWKAKAGKEDGGEVDPTTATEQEVKAGETVTFKAGKNLKVKQSGKDFTYSLKDELTGLTSITLGNTANGGTGANGANTKITKDGLTITLANGAGATDANKISVTKDGISAGNKAITNVASGLTTYGNNQNGGQAQPTEGSVEAAKKDLVDLTKPATGAAGMTNGADAKAADTTAATVGDLRKLGWVLSADKTTDNNGTAFHAAVKNAEEVEFKGTGKATVSAKTKNGKHTVTIDVAETKIEASDGIEKTNDGKLKLKVKTGDDNLLTVGTDGVSVTKGELEVASTDTTAGQGTNTADRGKVKVKGVNGTETDDDKKKVATAVDVATAINEAATFVKVQSSDEDIENGAATKDTADDQALKAGDTLTFKAGKNLKAKLDKTGKSVTFALAKSIETDSATLSKTLSIGENGNKVNITSDAKGLNFAKDGKTGNDANIHLNGIASTLQDTLLNTGNTASVTKDSVTDEEKARAASVQDVLNAGWNIKGFKPNETTSSNVDFVRTYDTVEFLSGSEETTTVTVDSEDNGKTTKVKIGAKTSVIKDHNGKLFTGKELKNANHNGVTVTEADGKDEGKGLVTAKTVIDAVNKAGWRIKTTAANGQADQDGFETVTSGTNVTFADGKGTTATVTKNGTDGITVKYEAKVGDGLKIGDGDKIVADTTTLTVNDGTDTAKPKGKVKELASDDEKKKLVKAGDLVTALNSLSWTATAGKDTDGELDGNASEQEVKAGDKVTFKAGKNLKVKQDNTNFTYSLKDSLTGLKDIELSTPQNGANGVSTKITNEGLTITLANGTAGTGAPNANTISVTKDGISVGGKTVKNVTSGLKTYDDENFDLKNNSITDLNRHVEEAYKGLLNLNEKTGTNKQPLVSDNTAATVGDLRKLGWVLSSKNGVDEKSYQVKQADEVLFEGKGGAKVTSTSANGKHTITIDVAETKVGDGLEKDTADGKIKLKVKTKTGEDNLLTVDADGASVAKGSFANVNTNAPTQGQTADANRGKVVVKASDAAANGGQPSDADKNKVATVGDVAKAINDAATFVKVESTTDDIEDDAANGNTTEDQALKAGDTLTFKAGKNLKAKLDKTGKSVTFALAKSIETDSAALSEKLSIGKDTTKVDITSDANGLKLAKAGNGNVHLNGLDSTLTNTLDGAATSSVTRGDHTTHYGRAATVKDVLNSGWNIKGVKTDSTTGKSENVDFVRTYDTVEFLSADANTTTVTVDSKDGGARTEVKIGAKTSVIKEKDGKLVTGKQLKDANTGAAANPTEDADEGKGLVTAETVINAVNKAGWRIKTTTPDTQNGEFATVTSGTNVTFADGNVTKATVSKDTNGNGITVKYDINVGDGWKIDDTSKKIVADTTTLTVNNGNEADKPKGKVKEITSEDDKKKLVKAGDLVTALNSLSWTATAGKDGTGEVEPTTSTGQEVKAGDKVTFKAGDNLKVKQEGTNFTYALKDELTGVKSVEFKDAANGASTKITKDGLTFTPANGANGAAATDADKIKVASDGISAGNKAVKNVVSGLKKFGDTNTIVGKDLDNITKNADDAYKGLTNLDEKDADNHPTVADNTAATVGDLRGLGWVISADKTTGGSKEYHDQVRNANEVKFKSGNGINVSGKTLDNGTREITFELAKGEVVKSNEFTVKNADDGSETNLVKVDGKYYSKDDIDPATGKPIEGKTEKYKVENGKVVSADGNKTEVTLTNKGSGYVTGNQVADAIAKSGFELGLANEADAKAAFDDKTKALSDTKAETVNANDKVRFADGKHTKVSAATVESIDANGEKVTTTFVKTDVELPLTQIYNTDANGKKITKVVANGQTKWYELKADGSTDMDKEVTLGNVDSDGKKVVKEDNKWYYTNADGSADKTKGEVSNDKVSTDEKHVVSLDPDNQSNGKGVVIDNVANGDISPNSKQAVNGSQIFALTGNKAPNITSITVDKDGKTVSVGTAGNANDTNKTYHNVVVGEDGKTPLLTTYNVKGRKEVITNSVVEAIYNMNEQGIKFFHSNDGKATSRIERSNEIDSSASGKFATAIGAKADAAGENAIAFGYESKALRDNTVAIGTGNVVNAEKSGAFGDPNYIEDGANGSYAFGNDNRITSKNTFVLGNGVNVKYKANGDVDTETVTVKDKDGKDTTVTVKVPKALGATVENSVYLGNKSTATEKTGKNLKSDGTAGNTTSAGATGTVKGFAGATAHGAVSVGASGEERRIQNVAAGEISATSTDAINGSQLYAATKGIADQAVGMVRALKRELEGVAAGANAAAALPQSYLPGKSMISAATGAYGSTGALAVGYSSISDNGKWVVKGQLNVNTRSKAGGGVGVGYIW</sequence>
<dbReference type="Gene3D" id="3.90.1780.10">
    <property type="entry name" value="Trimeric adhesin"/>
    <property type="match status" value="13"/>
</dbReference>
<dbReference type="Gene3D" id="2.20.25.140">
    <property type="match status" value="3"/>
</dbReference>
<dbReference type="Gene3D" id="6.20.50.100">
    <property type="match status" value="3"/>
</dbReference>
<dbReference type="Pfam" id="PF03895">
    <property type="entry name" value="YadA_anchor"/>
    <property type="match status" value="1"/>
</dbReference>
<evidence type="ECO:0000259" key="14">
    <source>
        <dbReference type="Pfam" id="PF05658"/>
    </source>
</evidence>
<evidence type="ECO:0000256" key="2">
    <source>
        <dbReference type="ARBA" id="ARBA00004442"/>
    </source>
</evidence>
<evidence type="ECO:0000256" key="5">
    <source>
        <dbReference type="ARBA" id="ARBA00022452"/>
    </source>
</evidence>
<dbReference type="Pfam" id="PF15401">
    <property type="entry name" value="TAA-Trp-ring"/>
    <property type="match status" value="4"/>
</dbReference>
<dbReference type="Proteomes" id="UP001447151">
    <property type="component" value="Unassembled WGS sequence"/>
</dbReference>
<evidence type="ECO:0000256" key="12">
    <source>
        <dbReference type="SAM" id="SignalP"/>
    </source>
</evidence>
<feature type="domain" description="Trimeric autotransporter adhesin tryptophan-ring motif" evidence="17">
    <location>
        <begin position="2606"/>
        <end position="2682"/>
    </location>
</feature>
<dbReference type="InterPro" id="IPR024973">
    <property type="entry name" value="ESPR"/>
</dbReference>
<feature type="domain" description="Trimeric autotransporter adhesin tryptophan-ring motif" evidence="17">
    <location>
        <begin position="1489"/>
        <end position="1556"/>
    </location>
</feature>
<keyword evidence="4" id="KW-0813">Transport</keyword>
<dbReference type="Gene3D" id="2.60.40.4050">
    <property type="match status" value="1"/>
</dbReference>
<feature type="domain" description="Autotransporter adhesin NhhA Trp-ring" evidence="20">
    <location>
        <begin position="854"/>
        <end position="888"/>
    </location>
</feature>
<feature type="domain" description="Trimeric autotransporter adhesin YadA-like stalk" evidence="15">
    <location>
        <begin position="2862"/>
        <end position="2902"/>
    </location>
</feature>
<keyword evidence="22" id="KW-1185">Reference proteome</keyword>
<feature type="domain" description="Trimeric autotransporter adhesin tryptophan-ring motif" evidence="17">
    <location>
        <begin position="2184"/>
        <end position="2250"/>
    </location>
</feature>
<gene>
    <name evidence="21" type="ORF">ABM124_01135</name>
</gene>
<keyword evidence="8" id="KW-0653">Protein transport</keyword>
<dbReference type="SUPFAM" id="SSF101999">
    <property type="entry name" value="Trimeric adhesin"/>
    <property type="match status" value="12"/>
</dbReference>
<feature type="domain" description="ESPR" evidence="16">
    <location>
        <begin position="1"/>
        <end position="49"/>
    </location>
</feature>
<dbReference type="Gene3D" id="2.20.70.140">
    <property type="match status" value="3"/>
</dbReference>
<evidence type="ECO:0000259" key="19">
    <source>
        <dbReference type="Pfam" id="PF18669"/>
    </source>
</evidence>
<comment type="caution">
    <text evidence="21">The sequence shown here is derived from an EMBL/GenBank/DDBJ whole genome shotgun (WGS) entry which is preliminary data.</text>
</comment>
<dbReference type="InterPro" id="IPR029275">
    <property type="entry name" value="HiaBD2_put_GIN_domain"/>
</dbReference>
<evidence type="ECO:0000256" key="6">
    <source>
        <dbReference type="ARBA" id="ARBA00022692"/>
    </source>
</evidence>
<feature type="compositionally biased region" description="Low complexity" evidence="11">
    <location>
        <begin position="363"/>
        <end position="376"/>
    </location>
</feature>
<protein>
    <submittedName>
        <fullName evidence="21">Hia/Hsf adhesin N-terminal domain-containing protein</fullName>
    </submittedName>
</protein>
<feature type="domain" description="Trimeric autotransporter adhesin tryptophan-ring motif" evidence="17">
    <location>
        <begin position="761"/>
        <end position="827"/>
    </location>
</feature>
<dbReference type="Pfam" id="PF05662">
    <property type="entry name" value="YadA_stalk"/>
    <property type="match status" value="2"/>
</dbReference>
<dbReference type="Pfam" id="PF05658">
    <property type="entry name" value="YadA_head"/>
    <property type="match status" value="1"/>
</dbReference>
<keyword evidence="7 12" id="KW-0732">Signal</keyword>
<organism evidence="21 22">
    <name type="scientific">Neisseria polysaccharea</name>
    <dbReference type="NCBI Taxonomy" id="489"/>
    <lineage>
        <taxon>Bacteria</taxon>
        <taxon>Pseudomonadati</taxon>
        <taxon>Pseudomonadota</taxon>
        <taxon>Betaproteobacteria</taxon>
        <taxon>Neisseriales</taxon>
        <taxon>Neisseriaceae</taxon>
        <taxon>Neisseria</taxon>
    </lineage>
</organism>
<dbReference type="InterPro" id="IPR008640">
    <property type="entry name" value="Adhesin_Head_dom"/>
</dbReference>
<dbReference type="Pfam" id="PF22414">
    <property type="entry name" value="Hia_Tpr_ring_dom"/>
    <property type="match status" value="3"/>
</dbReference>
<evidence type="ECO:0000256" key="10">
    <source>
        <dbReference type="ARBA" id="ARBA00023237"/>
    </source>
</evidence>
<feature type="domain" description="Trimeric autotransporter adhesin YadA-like stalk" evidence="15">
    <location>
        <begin position="3170"/>
        <end position="3200"/>
    </location>
</feature>
<evidence type="ECO:0000313" key="22">
    <source>
        <dbReference type="Proteomes" id="UP001447151"/>
    </source>
</evidence>
<evidence type="ECO:0000256" key="9">
    <source>
        <dbReference type="ARBA" id="ARBA00023136"/>
    </source>
</evidence>
<dbReference type="InterPro" id="IPR045584">
    <property type="entry name" value="Pilin-like"/>
</dbReference>
<evidence type="ECO:0000259" key="20">
    <source>
        <dbReference type="Pfam" id="PF22414"/>
    </source>
</evidence>
<evidence type="ECO:0000259" key="17">
    <source>
        <dbReference type="Pfam" id="PF15401"/>
    </source>
</evidence>
<feature type="domain" description="Trimeric autotransporter adhesin YadA-like C-terminal membrane anchor" evidence="13">
    <location>
        <begin position="3228"/>
        <end position="3288"/>
    </location>
</feature>
<dbReference type="InterPro" id="IPR040482">
    <property type="entry name" value="Trp_ring"/>
</dbReference>
<comment type="subcellular location">
    <subcellularLocation>
        <location evidence="2">Cell outer membrane</location>
    </subcellularLocation>
    <subcellularLocation>
        <location evidence="1">Cell surface</location>
    </subcellularLocation>
</comment>
<comment type="similarity">
    <text evidence="3">Belongs to the autotransporter-2 (AT-2) (TC 1.B.40) family.</text>
</comment>
<dbReference type="InterPro" id="IPR028230">
    <property type="entry name" value="TAA-Trp-ring"/>
</dbReference>
<dbReference type="Gene3D" id="2.10.25.20">
    <property type="entry name" value="reovirus attachment protein sigma1, domain 1"/>
    <property type="match status" value="1"/>
</dbReference>
<feature type="domain" description="Trimeric autotransporter adhesin Trp ring" evidence="19">
    <location>
        <begin position="1155"/>
        <end position="1207"/>
    </location>
</feature>
<evidence type="ECO:0000259" key="15">
    <source>
        <dbReference type="Pfam" id="PF05662"/>
    </source>
</evidence>
<feature type="chain" id="PRO_5045453544" evidence="12">
    <location>
        <begin position="50"/>
        <end position="3288"/>
    </location>
</feature>
<dbReference type="Gene3D" id="2.150.10.10">
    <property type="entry name" value="Serralysin-like metalloprotease, C-terminal"/>
    <property type="match status" value="1"/>
</dbReference>
<dbReference type="EMBL" id="JBECZB010000001">
    <property type="protein sequence ID" value="MEQ3509949.1"/>
    <property type="molecule type" value="Genomic_DNA"/>
</dbReference>
<feature type="domain" description="Trimeric autotransporter adhesin YadA-like head" evidence="14">
    <location>
        <begin position="3001"/>
        <end position="3026"/>
    </location>
</feature>
<feature type="region of interest" description="Disordered" evidence="11">
    <location>
        <begin position="50"/>
        <end position="81"/>
    </location>
</feature>
<evidence type="ECO:0000313" key="21">
    <source>
        <dbReference type="EMBL" id="MEQ3509949.1"/>
    </source>
</evidence>
<dbReference type="InterPro" id="IPR054742">
    <property type="entry name" value="NhhA_Tpr-ring_dom"/>
</dbReference>
<dbReference type="Pfam" id="PF18669">
    <property type="entry name" value="Trp_ring"/>
    <property type="match status" value="4"/>
</dbReference>